<organism evidence="2 3">
    <name type="scientific">Agaricus bisporus var. burnettii</name>
    <dbReference type="NCBI Taxonomy" id="192524"/>
    <lineage>
        <taxon>Eukaryota</taxon>
        <taxon>Fungi</taxon>
        <taxon>Dikarya</taxon>
        <taxon>Basidiomycota</taxon>
        <taxon>Agaricomycotina</taxon>
        <taxon>Agaricomycetes</taxon>
        <taxon>Agaricomycetidae</taxon>
        <taxon>Agaricales</taxon>
        <taxon>Agaricineae</taxon>
        <taxon>Agaricaceae</taxon>
        <taxon>Agaricus</taxon>
    </lineage>
</organism>
<reference evidence="2 3" key="1">
    <citation type="journal article" name="Sci. Rep.">
        <title>Telomere-to-telomere assembled and centromere annotated genomes of the two main subspecies of the button mushroom Agaricus bisporus reveal especially polymorphic chromosome ends.</title>
        <authorList>
            <person name="Sonnenberg A.S.M."/>
            <person name="Sedaghat-Telgerd N."/>
            <person name="Lavrijssen B."/>
            <person name="Ohm R.A."/>
            <person name="Hendrickx P.M."/>
            <person name="Scholtmeijer K."/>
            <person name="Baars J.J.P."/>
            <person name="van Peer A."/>
        </authorList>
    </citation>
    <scope>NUCLEOTIDE SEQUENCE [LARGE SCALE GENOMIC DNA]</scope>
    <source>
        <strain evidence="2 3">H119_p4</strain>
    </source>
</reference>
<feature type="compositionally biased region" description="Polar residues" evidence="1">
    <location>
        <begin position="77"/>
        <end position="87"/>
    </location>
</feature>
<feature type="compositionally biased region" description="Basic and acidic residues" evidence="1">
    <location>
        <begin position="306"/>
        <end position="326"/>
    </location>
</feature>
<feature type="compositionally biased region" description="Basic and acidic residues" evidence="1">
    <location>
        <begin position="335"/>
        <end position="344"/>
    </location>
</feature>
<evidence type="ECO:0000313" key="2">
    <source>
        <dbReference type="EMBL" id="KAF7770760.1"/>
    </source>
</evidence>
<feature type="compositionally biased region" description="Acidic residues" evidence="1">
    <location>
        <begin position="259"/>
        <end position="269"/>
    </location>
</feature>
<feature type="region of interest" description="Disordered" evidence="1">
    <location>
        <begin position="238"/>
        <end position="373"/>
    </location>
</feature>
<feature type="compositionally biased region" description="Low complexity" evidence="1">
    <location>
        <begin position="38"/>
        <end position="52"/>
    </location>
</feature>
<dbReference type="EMBL" id="JABXXO010000009">
    <property type="protein sequence ID" value="KAF7770760.1"/>
    <property type="molecule type" value="Genomic_DNA"/>
</dbReference>
<name>A0A8H7C941_AGABI</name>
<feature type="compositionally biased region" description="Basic residues" evidence="1">
    <location>
        <begin position="98"/>
        <end position="108"/>
    </location>
</feature>
<proteinExistence type="predicted"/>
<feature type="compositionally biased region" description="Pro residues" evidence="1">
    <location>
        <begin position="116"/>
        <end position="134"/>
    </location>
</feature>
<evidence type="ECO:0000256" key="1">
    <source>
        <dbReference type="SAM" id="MobiDB-lite"/>
    </source>
</evidence>
<dbReference type="Proteomes" id="UP000629468">
    <property type="component" value="Unassembled WGS sequence"/>
</dbReference>
<accession>A0A8H7C941</accession>
<feature type="compositionally biased region" description="Low complexity" evidence="1">
    <location>
        <begin position="67"/>
        <end position="76"/>
    </location>
</feature>
<feature type="compositionally biased region" description="Polar residues" evidence="1">
    <location>
        <begin position="166"/>
        <end position="191"/>
    </location>
</feature>
<protein>
    <submittedName>
        <fullName evidence="2">Uncharacterized protein</fullName>
    </submittedName>
</protein>
<feature type="compositionally biased region" description="Polar residues" evidence="1">
    <location>
        <begin position="141"/>
        <end position="154"/>
    </location>
</feature>
<sequence length="373" mass="39482">MGVAHSTEATLTAVVLAGILGLGYHYYSTTPGAGVNATTTTTGSPTDTNSVKKSSKKKKKKGLEGNTTTSLASSTSQLVVDSSNNIPGQFDQPLTPTKVKKPKKKASSAKHVSHENPPPPPSSSTINPQPPASPKPANDDVVQNPSTMPSTEGSWTRVVSRRKQGADSTISVDVTTSDAGLTSSVTGNSSPVEEAEESPLSSSKDKLQTLAEKLVPKAPSTQVDDMLADHNQPMLSRVMRVQPLPDEKPAPGFSWRDYEDVDADGEDDGWGVVKSSKRSRPAREVNNASSTTTASNVVGSQTKKQRQNEKKRESQKAAKAAAETDRLATLAKHKRELEKTRIIEQSRSGGGKTSKVSGGMAPMVDAAGKLVWE</sequence>
<feature type="region of interest" description="Disordered" evidence="1">
    <location>
        <begin position="38"/>
        <end position="209"/>
    </location>
</feature>
<evidence type="ECO:0000313" key="3">
    <source>
        <dbReference type="Proteomes" id="UP000629468"/>
    </source>
</evidence>
<comment type="caution">
    <text evidence="2">The sequence shown here is derived from an EMBL/GenBank/DDBJ whole genome shotgun (WGS) entry which is preliminary data.</text>
</comment>
<feature type="compositionally biased region" description="Polar residues" evidence="1">
    <location>
        <begin position="286"/>
        <end position="302"/>
    </location>
</feature>
<dbReference type="AlphaFoldDB" id="A0A8H7C941"/>
<gene>
    <name evidence="2" type="ORF">Agabi119p4_6734</name>
</gene>